<evidence type="ECO:0000256" key="1">
    <source>
        <dbReference type="SAM" id="MobiDB-lite"/>
    </source>
</evidence>
<dbReference type="Pfam" id="PF08722">
    <property type="entry name" value="Tn7_TnsA-like_N"/>
    <property type="match status" value="1"/>
</dbReference>
<dbReference type="KEGG" id="dmt:DESME_01030"/>
<proteinExistence type="predicted"/>
<gene>
    <name evidence="4" type="ORF">DESME_01030</name>
</gene>
<feature type="region of interest" description="Disordered" evidence="1">
    <location>
        <begin position="1"/>
        <end position="23"/>
    </location>
</feature>
<dbReference type="HOGENOM" id="CLU_076083_0_0_9"/>
<accession>W0E9D3</accession>
<evidence type="ECO:0000259" key="3">
    <source>
        <dbReference type="Pfam" id="PF08722"/>
    </source>
</evidence>
<dbReference type="InterPro" id="IPR014833">
    <property type="entry name" value="TnsA_N"/>
</dbReference>
<dbReference type="Proteomes" id="UP000010847">
    <property type="component" value="Chromosome"/>
</dbReference>
<dbReference type="GO" id="GO:0003676">
    <property type="term" value="F:nucleic acid binding"/>
    <property type="evidence" value="ECO:0007669"/>
    <property type="project" value="InterPro"/>
</dbReference>
<dbReference type="InterPro" id="IPR011335">
    <property type="entry name" value="Restrct_endonuc-II-like"/>
</dbReference>
<feature type="compositionally biased region" description="Basic and acidic residues" evidence="1">
    <location>
        <begin position="7"/>
        <end position="19"/>
    </location>
</feature>
<dbReference type="AlphaFoldDB" id="W0E9D3"/>
<dbReference type="Gene3D" id="3.40.1350.10">
    <property type="match status" value="1"/>
</dbReference>
<dbReference type="STRING" id="871968.DESME_01030"/>
<dbReference type="InterPro" id="IPR011856">
    <property type="entry name" value="tRNA_endonuc-like_dom_sf"/>
</dbReference>
<feature type="domain" description="TnsA endonuclease C-terminal" evidence="2">
    <location>
        <begin position="172"/>
        <end position="253"/>
    </location>
</feature>
<dbReference type="CDD" id="cd22362">
    <property type="entry name" value="TnsA_endonuclease-like"/>
    <property type="match status" value="1"/>
</dbReference>
<dbReference type="OrthoDB" id="5291587at2"/>
<evidence type="ECO:0000313" key="5">
    <source>
        <dbReference type="Proteomes" id="UP000010847"/>
    </source>
</evidence>
<dbReference type="InterPro" id="IPR036388">
    <property type="entry name" value="WH-like_DNA-bd_sf"/>
</dbReference>
<dbReference type="Gene3D" id="1.10.10.10">
    <property type="entry name" value="Winged helix-like DNA-binding domain superfamily/Winged helix DNA-binding domain"/>
    <property type="match status" value="1"/>
</dbReference>
<reference evidence="4 5" key="1">
    <citation type="submission" date="2013-12" db="EMBL/GenBank/DDBJ databases">
        <authorList>
            <consortium name="DOE Joint Genome Institute"/>
            <person name="Smidt H."/>
            <person name="Huntemann M."/>
            <person name="Han J."/>
            <person name="Chen A."/>
            <person name="Kyrpides N."/>
            <person name="Mavromatis K."/>
            <person name="Markowitz V."/>
            <person name="Palaniappan K."/>
            <person name="Ivanova N."/>
            <person name="Schaumberg A."/>
            <person name="Pati A."/>
            <person name="Liolios K."/>
            <person name="Nordberg H.P."/>
            <person name="Cantor M.N."/>
            <person name="Hua S.X."/>
            <person name="Woyke T."/>
        </authorList>
    </citation>
    <scope>NUCLEOTIDE SEQUENCE [LARGE SCALE GENOMIC DNA]</scope>
    <source>
        <strain evidence="5">DSM 15288</strain>
    </source>
</reference>
<dbReference type="EMBL" id="CP007032">
    <property type="protein sequence ID" value="AHF05824.1"/>
    <property type="molecule type" value="Genomic_DNA"/>
</dbReference>
<organism evidence="4 5">
    <name type="scientific">Desulfitobacterium metallireducens DSM 15288</name>
    <dbReference type="NCBI Taxonomy" id="871968"/>
    <lineage>
        <taxon>Bacteria</taxon>
        <taxon>Bacillati</taxon>
        <taxon>Bacillota</taxon>
        <taxon>Clostridia</taxon>
        <taxon>Eubacteriales</taxon>
        <taxon>Desulfitobacteriaceae</taxon>
        <taxon>Desulfitobacterium</taxon>
    </lineage>
</organism>
<name>W0E9D3_9FIRM</name>
<dbReference type="SUPFAM" id="SSF52980">
    <property type="entry name" value="Restriction endonuclease-like"/>
    <property type="match status" value="1"/>
</dbReference>
<protein>
    <submittedName>
        <fullName evidence="4">Tn7 transposition protein A</fullName>
    </submittedName>
</protein>
<dbReference type="eggNOG" id="ENOG502Z9E1">
    <property type="taxonomic scope" value="Bacteria"/>
</dbReference>
<keyword evidence="5" id="KW-1185">Reference proteome</keyword>
<sequence>MAKRNRTTTERKKQIRINEGRGQGEGSDYIPWLKIQDVPSLGTVSRVKGWKTGRTHHLMSRNNELMYFYLLEWSPIVTDIREQYPLLPIERTLEIAESFNIEHPKDPHSKENIVMTTDFMITVDRGNGRELWARTIKPVEDLGKRVLEKFRIEHKFYEEQGIDWGIVTNQVIPRTLALNIEKIHDAYWIDNHGNIDEKIISLVAPTLFNTLKDSSLTLSKEALLQDKVYGFESGTCLFIVKHMLARKRWFTDMNNDINFNSHLQLDLKQQRSIDVG</sequence>
<dbReference type="InterPro" id="IPR014832">
    <property type="entry name" value="TnsA_C"/>
</dbReference>
<dbReference type="Pfam" id="PF08721">
    <property type="entry name" value="Tn7_Tnp_TnsA_C"/>
    <property type="match status" value="1"/>
</dbReference>
<evidence type="ECO:0000259" key="2">
    <source>
        <dbReference type="Pfam" id="PF08721"/>
    </source>
</evidence>
<feature type="domain" description="TnsA endonuclease N-terminal" evidence="3">
    <location>
        <begin position="75"/>
        <end position="168"/>
    </location>
</feature>
<evidence type="ECO:0000313" key="4">
    <source>
        <dbReference type="EMBL" id="AHF05824.1"/>
    </source>
</evidence>
<dbReference type="RefSeq" id="WP_006716254.1">
    <property type="nucleotide sequence ID" value="NZ_CP007032.1"/>
</dbReference>